<protein>
    <submittedName>
        <fullName evidence="1">Uncharacterized protein</fullName>
    </submittedName>
</protein>
<dbReference type="EnsemblMetazoa" id="GBRI009008-RA">
    <property type="protein sequence ID" value="GBRI009008-PA"/>
    <property type="gene ID" value="GBRI009008"/>
</dbReference>
<evidence type="ECO:0000313" key="2">
    <source>
        <dbReference type="Proteomes" id="UP000091820"/>
    </source>
</evidence>
<sequence length="119" mass="14000">MKRTMERHRNCNGHIYELANIHDIVVLISNYLELYPNETPFTGIVAFVSSSSKMKSKTVYFAKFILKAYCMTIYGVYTVDSYNISVTGKCIWPVYEDILNEEFREDVCFTCYKHFKTFD</sequence>
<reference evidence="1" key="2">
    <citation type="submission" date="2020-05" db="UniProtKB">
        <authorList>
            <consortium name="EnsemblMetazoa"/>
        </authorList>
    </citation>
    <scope>IDENTIFICATION</scope>
    <source>
        <strain evidence="1">IAEA</strain>
    </source>
</reference>
<accession>A0A1A9W7K4</accession>
<dbReference type="VEuPathDB" id="VectorBase:GBRI009008"/>
<evidence type="ECO:0000313" key="1">
    <source>
        <dbReference type="EnsemblMetazoa" id="GBRI009008-PA"/>
    </source>
</evidence>
<dbReference type="AlphaFoldDB" id="A0A1A9W7K4"/>
<name>A0A1A9W7K4_9MUSC</name>
<dbReference type="Proteomes" id="UP000091820">
    <property type="component" value="Unassembled WGS sequence"/>
</dbReference>
<proteinExistence type="predicted"/>
<reference evidence="2" key="1">
    <citation type="submission" date="2014-03" db="EMBL/GenBank/DDBJ databases">
        <authorList>
            <person name="Aksoy S."/>
            <person name="Warren W."/>
            <person name="Wilson R.K."/>
        </authorList>
    </citation>
    <scope>NUCLEOTIDE SEQUENCE [LARGE SCALE GENOMIC DNA]</scope>
    <source>
        <strain evidence="2">IAEA</strain>
    </source>
</reference>
<organism evidence="1 2">
    <name type="scientific">Glossina brevipalpis</name>
    <dbReference type="NCBI Taxonomy" id="37001"/>
    <lineage>
        <taxon>Eukaryota</taxon>
        <taxon>Metazoa</taxon>
        <taxon>Ecdysozoa</taxon>
        <taxon>Arthropoda</taxon>
        <taxon>Hexapoda</taxon>
        <taxon>Insecta</taxon>
        <taxon>Pterygota</taxon>
        <taxon>Neoptera</taxon>
        <taxon>Endopterygota</taxon>
        <taxon>Diptera</taxon>
        <taxon>Brachycera</taxon>
        <taxon>Muscomorpha</taxon>
        <taxon>Hippoboscoidea</taxon>
        <taxon>Glossinidae</taxon>
        <taxon>Glossina</taxon>
    </lineage>
</organism>
<keyword evidence="2" id="KW-1185">Reference proteome</keyword>